<evidence type="ECO:0000256" key="2">
    <source>
        <dbReference type="PIRSR" id="PIRSR613078-2"/>
    </source>
</evidence>
<dbReference type="EMBL" id="FOMN01000001">
    <property type="protein sequence ID" value="SFD27728.1"/>
    <property type="molecule type" value="Genomic_DNA"/>
</dbReference>
<name>A0A1I1R6D7_9LACO</name>
<dbReference type="RefSeq" id="WP_090091789.1">
    <property type="nucleotide sequence ID" value="NZ_CBCRVU010000001.1"/>
</dbReference>
<dbReference type="PANTHER" id="PTHR48100">
    <property type="entry name" value="BROAD-SPECIFICITY PHOSPHATASE YOR283W-RELATED"/>
    <property type="match status" value="1"/>
</dbReference>
<dbReference type="InterPro" id="IPR013078">
    <property type="entry name" value="His_Pase_superF_clade-1"/>
</dbReference>
<dbReference type="Gene3D" id="3.40.50.1240">
    <property type="entry name" value="Phosphoglycerate mutase-like"/>
    <property type="match status" value="1"/>
</dbReference>
<evidence type="ECO:0000313" key="3">
    <source>
        <dbReference type="EMBL" id="SFD27728.1"/>
    </source>
</evidence>
<evidence type="ECO:0000313" key="4">
    <source>
        <dbReference type="Proteomes" id="UP000199599"/>
    </source>
</evidence>
<evidence type="ECO:0000256" key="1">
    <source>
        <dbReference type="PIRSR" id="PIRSR613078-1"/>
    </source>
</evidence>
<feature type="active site" description="Proton donor/acceptor" evidence="1">
    <location>
        <position position="84"/>
    </location>
</feature>
<sequence>MQIYFIRHGKTEWNNIKRFQGAHGDSPLLPQSLIDITKLGKYLQKEKFAAIYASPLKRAYDTATRLKQTMGFTHPVNKDERLREFDLGKLEGLKFEEATLKFPAQVNDLWQRPDQYDGKSIGGENYLDVITRGKNFAQEIVQKYDHDDKIIAVSHGAALGAIIGGLLGYPLNNLRQNGGLNNTSLTILETTNHFNFKLIVWNETSFLERKMVETDSL</sequence>
<dbReference type="STRING" id="1505723.SAMN04487792_0041"/>
<feature type="binding site" evidence="2">
    <location>
        <position position="58"/>
    </location>
    <ligand>
        <name>substrate</name>
    </ligand>
</feature>
<protein>
    <submittedName>
        <fullName evidence="3">Probable phosphoglycerate mutase</fullName>
    </submittedName>
</protein>
<dbReference type="Proteomes" id="UP000199599">
    <property type="component" value="Unassembled WGS sequence"/>
</dbReference>
<dbReference type="InterPro" id="IPR050275">
    <property type="entry name" value="PGM_Phosphatase"/>
</dbReference>
<feature type="active site" description="Tele-phosphohistidine intermediate" evidence="1">
    <location>
        <position position="8"/>
    </location>
</feature>
<dbReference type="GO" id="GO:0005737">
    <property type="term" value="C:cytoplasm"/>
    <property type="evidence" value="ECO:0007669"/>
    <property type="project" value="TreeGrafter"/>
</dbReference>
<organism evidence="3 4">
    <name type="scientific">Lactobacillus bombicola</name>
    <dbReference type="NCBI Taxonomy" id="1505723"/>
    <lineage>
        <taxon>Bacteria</taxon>
        <taxon>Bacillati</taxon>
        <taxon>Bacillota</taxon>
        <taxon>Bacilli</taxon>
        <taxon>Lactobacillales</taxon>
        <taxon>Lactobacillaceae</taxon>
        <taxon>Lactobacillus</taxon>
    </lineage>
</organism>
<dbReference type="AlphaFoldDB" id="A0A1I1R6D7"/>
<dbReference type="InterPro" id="IPR029033">
    <property type="entry name" value="His_PPase_superfam"/>
</dbReference>
<feature type="binding site" evidence="2">
    <location>
        <begin position="7"/>
        <end position="14"/>
    </location>
    <ligand>
        <name>substrate</name>
    </ligand>
</feature>
<dbReference type="SUPFAM" id="SSF53254">
    <property type="entry name" value="Phosphoglycerate mutase-like"/>
    <property type="match status" value="1"/>
</dbReference>
<dbReference type="CDD" id="cd07067">
    <property type="entry name" value="HP_PGM_like"/>
    <property type="match status" value="1"/>
</dbReference>
<dbReference type="PANTHER" id="PTHR48100:SF1">
    <property type="entry name" value="HISTIDINE PHOSPHATASE FAMILY PROTEIN-RELATED"/>
    <property type="match status" value="1"/>
</dbReference>
<gene>
    <name evidence="3" type="ORF">SAMN04487792_0041</name>
</gene>
<reference evidence="4" key="1">
    <citation type="submission" date="2016-10" db="EMBL/GenBank/DDBJ databases">
        <authorList>
            <person name="Varghese N."/>
            <person name="Submissions S."/>
        </authorList>
    </citation>
    <scope>NUCLEOTIDE SEQUENCE [LARGE SCALE GENOMIC DNA]</scope>
    <source>
        <strain evidence="4">R-53102</strain>
    </source>
</reference>
<dbReference type="GO" id="GO:0016791">
    <property type="term" value="F:phosphatase activity"/>
    <property type="evidence" value="ECO:0007669"/>
    <property type="project" value="TreeGrafter"/>
</dbReference>
<proteinExistence type="predicted"/>
<dbReference type="Pfam" id="PF00300">
    <property type="entry name" value="His_Phos_1"/>
    <property type="match status" value="1"/>
</dbReference>
<dbReference type="SMART" id="SM00855">
    <property type="entry name" value="PGAM"/>
    <property type="match status" value="1"/>
</dbReference>
<accession>A0A1I1R6D7</accession>